<dbReference type="EMBL" id="FQ311873">
    <property type="protein sequence ID" value="CBS91149.1"/>
    <property type="molecule type" value="Genomic_DNA"/>
</dbReference>
<sequence length="56" mass="6707">MRKYDYRAAQRHAAGEMRRPRVYSLKWFYDNGKGSSRCGHLHPTQRKDRGFSLYIS</sequence>
<keyword evidence="2" id="KW-1185">Reference proteome</keyword>
<name>G7ZI49_AZOL4</name>
<evidence type="ECO:0000313" key="2">
    <source>
        <dbReference type="Proteomes" id="UP000005667"/>
    </source>
</evidence>
<geneLocation type="plasmid" evidence="1 2">
    <name>AZO_p5</name>
</geneLocation>
<dbReference type="KEGG" id="ali:AZOLI_p50149"/>
<accession>G7ZI49</accession>
<dbReference type="Proteomes" id="UP000005667">
    <property type="component" value="Plasmid AZO_p5"/>
</dbReference>
<dbReference type="AlphaFoldDB" id="G7ZI49"/>
<reference evidence="2" key="1">
    <citation type="journal article" date="2011" name="PLoS Genet.">
        <title>Azospirillum genomes reveal transition of bacteria from aquatic to terrestrial environments.</title>
        <authorList>
            <person name="Wisniewski-Dye F."/>
            <person name="Borziak K."/>
            <person name="Khalsa-Moyers G."/>
            <person name="Alexandre G."/>
            <person name="Sukharnikov L.O."/>
            <person name="Wuichet K."/>
            <person name="Hurst G.B."/>
            <person name="McDonald W.H."/>
            <person name="Robertson J.S."/>
            <person name="Barbe V."/>
            <person name="Calteau A."/>
            <person name="Rouy Z."/>
            <person name="Mangenot S."/>
            <person name="Prigent-Combaret C."/>
            <person name="Normand P."/>
            <person name="Boyer M."/>
            <person name="Siguier P."/>
            <person name="Dessaux Y."/>
            <person name="Elmerich C."/>
            <person name="Condemine G."/>
            <person name="Krishnen G."/>
            <person name="Kennedy I."/>
            <person name="Paterson A.H."/>
            <person name="Gonzalez V."/>
            <person name="Mavingui P."/>
            <person name="Zhulin I.B."/>
        </authorList>
    </citation>
    <scope>NUCLEOTIDE SEQUENCE [LARGE SCALE GENOMIC DNA]</scope>
    <source>
        <strain evidence="2">4B</strain>
    </source>
</reference>
<dbReference type="HOGENOM" id="CLU_3004133_0_0_5"/>
<evidence type="ECO:0000313" key="1">
    <source>
        <dbReference type="EMBL" id="CBS91149.1"/>
    </source>
</evidence>
<keyword evidence="1" id="KW-0614">Plasmid</keyword>
<proteinExistence type="predicted"/>
<organism evidence="1 2">
    <name type="scientific">Azospirillum lipoferum (strain 4B)</name>
    <dbReference type="NCBI Taxonomy" id="862719"/>
    <lineage>
        <taxon>Bacteria</taxon>
        <taxon>Pseudomonadati</taxon>
        <taxon>Pseudomonadota</taxon>
        <taxon>Alphaproteobacteria</taxon>
        <taxon>Rhodospirillales</taxon>
        <taxon>Azospirillaceae</taxon>
        <taxon>Azospirillum</taxon>
    </lineage>
</organism>
<protein>
    <submittedName>
        <fullName evidence="1">Uncharacterized protein</fullName>
    </submittedName>
</protein>
<gene>
    <name evidence="1" type="ordered locus">AZOLI_p50149</name>
</gene>